<evidence type="ECO:0000256" key="11">
    <source>
        <dbReference type="SAM" id="Phobius"/>
    </source>
</evidence>
<comment type="similarity">
    <text evidence="2">Belongs to the IFI6/IFI27 family.</text>
</comment>
<dbReference type="GO" id="GO:0001836">
    <property type="term" value="P:release of cytochrome c from mitochondria"/>
    <property type="evidence" value="ECO:0007669"/>
    <property type="project" value="TreeGrafter"/>
</dbReference>
<feature type="transmembrane region" description="Helical" evidence="11">
    <location>
        <begin position="162"/>
        <end position="187"/>
    </location>
</feature>
<keyword evidence="5 9" id="KW-0863">Zinc-finger</keyword>
<sequence length="264" mass="27247">MENIKECCICREGYNEGNHRPLILPCGHTLCKACVNNVATEHQRTVIQCPICRKNHTINCDELATNYVVIDLLRGSGNLGQSSERPVPEMENNEYKDSQSKKSNNENEEKDSNPPKTNGMSKAKMIGLGVGTVAGGAAAVLAAPVVLTGVGFTSAGIAAGSWAAGMMSAAAASGGGGVAAGSMVALLQSAGAVGLGASATAGVAGAGAGVGAGVTYGFSRFFRRNPENTNSDSNQGEDGDKDGKEDKDDKSKNSKEYEDNDKKK</sequence>
<feature type="transmembrane region" description="Helical" evidence="11">
    <location>
        <begin position="126"/>
        <end position="150"/>
    </location>
</feature>
<dbReference type="GO" id="GO:0008270">
    <property type="term" value="F:zinc ion binding"/>
    <property type="evidence" value="ECO:0007669"/>
    <property type="project" value="UniProtKB-KW"/>
</dbReference>
<evidence type="ECO:0000256" key="4">
    <source>
        <dbReference type="ARBA" id="ARBA00022723"/>
    </source>
</evidence>
<dbReference type="EMBL" id="CAXKWB010014289">
    <property type="protein sequence ID" value="CAL4110112.1"/>
    <property type="molecule type" value="Genomic_DNA"/>
</dbReference>
<dbReference type="InterPro" id="IPR017907">
    <property type="entry name" value="Znf_RING_CS"/>
</dbReference>
<dbReference type="GO" id="GO:0031966">
    <property type="term" value="C:mitochondrial membrane"/>
    <property type="evidence" value="ECO:0007669"/>
    <property type="project" value="TreeGrafter"/>
</dbReference>
<organism evidence="13 14">
    <name type="scientific">Meganyctiphanes norvegica</name>
    <name type="common">Northern krill</name>
    <name type="synonym">Thysanopoda norvegica</name>
    <dbReference type="NCBI Taxonomy" id="48144"/>
    <lineage>
        <taxon>Eukaryota</taxon>
        <taxon>Metazoa</taxon>
        <taxon>Ecdysozoa</taxon>
        <taxon>Arthropoda</taxon>
        <taxon>Crustacea</taxon>
        <taxon>Multicrustacea</taxon>
        <taxon>Malacostraca</taxon>
        <taxon>Eumalacostraca</taxon>
        <taxon>Eucarida</taxon>
        <taxon>Euphausiacea</taxon>
        <taxon>Euphausiidae</taxon>
        <taxon>Meganyctiphanes</taxon>
    </lineage>
</organism>
<gene>
    <name evidence="13" type="ORF">MNOR_LOCUS19322</name>
</gene>
<evidence type="ECO:0000256" key="5">
    <source>
        <dbReference type="ARBA" id="ARBA00022771"/>
    </source>
</evidence>
<evidence type="ECO:0000259" key="12">
    <source>
        <dbReference type="PROSITE" id="PS50089"/>
    </source>
</evidence>
<proteinExistence type="inferred from homology"/>
<comment type="subcellular location">
    <subcellularLocation>
        <location evidence="1">Membrane</location>
        <topology evidence="1">Multi-pass membrane protein</topology>
    </subcellularLocation>
</comment>
<feature type="domain" description="RING-type" evidence="12">
    <location>
        <begin position="7"/>
        <end position="53"/>
    </location>
</feature>
<dbReference type="Gene3D" id="6.10.110.10">
    <property type="match status" value="1"/>
</dbReference>
<evidence type="ECO:0000256" key="3">
    <source>
        <dbReference type="ARBA" id="ARBA00022692"/>
    </source>
</evidence>
<evidence type="ECO:0000313" key="13">
    <source>
        <dbReference type="EMBL" id="CAL4110112.1"/>
    </source>
</evidence>
<dbReference type="InterPro" id="IPR001841">
    <property type="entry name" value="Znf_RING"/>
</dbReference>
<reference evidence="13 14" key="1">
    <citation type="submission" date="2024-05" db="EMBL/GenBank/DDBJ databases">
        <authorList>
            <person name="Wallberg A."/>
        </authorList>
    </citation>
    <scope>NUCLEOTIDE SEQUENCE [LARGE SCALE GENOMIC DNA]</scope>
</reference>
<dbReference type="GO" id="GO:0097193">
    <property type="term" value="P:intrinsic apoptotic signaling pathway"/>
    <property type="evidence" value="ECO:0007669"/>
    <property type="project" value="TreeGrafter"/>
</dbReference>
<dbReference type="PROSITE" id="PS50089">
    <property type="entry name" value="ZF_RING_2"/>
    <property type="match status" value="1"/>
</dbReference>
<evidence type="ECO:0000256" key="9">
    <source>
        <dbReference type="PROSITE-ProRule" id="PRU00175"/>
    </source>
</evidence>
<dbReference type="InterPro" id="IPR009311">
    <property type="entry name" value="IFI6/IFI27-like"/>
</dbReference>
<dbReference type="AlphaFoldDB" id="A0AAV2R0U4"/>
<dbReference type="Proteomes" id="UP001497623">
    <property type="component" value="Unassembled WGS sequence"/>
</dbReference>
<feature type="region of interest" description="Disordered" evidence="10">
    <location>
        <begin position="79"/>
        <end position="121"/>
    </location>
</feature>
<feature type="region of interest" description="Disordered" evidence="10">
    <location>
        <begin position="223"/>
        <end position="264"/>
    </location>
</feature>
<protein>
    <recommendedName>
        <fullName evidence="12">RING-type domain-containing protein</fullName>
    </recommendedName>
</protein>
<evidence type="ECO:0000256" key="2">
    <source>
        <dbReference type="ARBA" id="ARBA00007262"/>
    </source>
</evidence>
<feature type="transmembrane region" description="Helical" evidence="11">
    <location>
        <begin position="199"/>
        <end position="218"/>
    </location>
</feature>
<feature type="compositionally biased region" description="Basic and acidic residues" evidence="10">
    <location>
        <begin position="93"/>
        <end position="113"/>
    </location>
</feature>
<dbReference type="Pfam" id="PF13639">
    <property type="entry name" value="zf-RING_2"/>
    <property type="match status" value="1"/>
</dbReference>
<dbReference type="SMART" id="SM00184">
    <property type="entry name" value="RING"/>
    <property type="match status" value="1"/>
</dbReference>
<dbReference type="InterPro" id="IPR013083">
    <property type="entry name" value="Znf_RING/FYVE/PHD"/>
</dbReference>
<keyword evidence="3 11" id="KW-0812">Transmembrane</keyword>
<keyword evidence="4" id="KW-0479">Metal-binding</keyword>
<dbReference type="PANTHER" id="PTHR16932:SF18">
    <property type="entry name" value="INTERFERON, ALPHA-INDUCIBLE PROTEIN 27-LIKE 2"/>
    <property type="match status" value="1"/>
</dbReference>
<evidence type="ECO:0000256" key="6">
    <source>
        <dbReference type="ARBA" id="ARBA00022833"/>
    </source>
</evidence>
<dbReference type="PANTHER" id="PTHR16932">
    <property type="entry name" value="INTERFERON ALPHA-INDUCIBLE PROTEIN 27"/>
    <property type="match status" value="1"/>
</dbReference>
<keyword evidence="7 11" id="KW-1133">Transmembrane helix</keyword>
<name>A0AAV2R0U4_MEGNR</name>
<keyword evidence="6" id="KW-0862">Zinc</keyword>
<dbReference type="Gene3D" id="3.30.40.10">
    <property type="entry name" value="Zinc/RING finger domain, C3HC4 (zinc finger)"/>
    <property type="match status" value="1"/>
</dbReference>
<evidence type="ECO:0000313" key="14">
    <source>
        <dbReference type="Proteomes" id="UP001497623"/>
    </source>
</evidence>
<evidence type="ECO:0000256" key="1">
    <source>
        <dbReference type="ARBA" id="ARBA00004141"/>
    </source>
</evidence>
<keyword evidence="8 11" id="KW-0472">Membrane</keyword>
<evidence type="ECO:0000256" key="7">
    <source>
        <dbReference type="ARBA" id="ARBA00022989"/>
    </source>
</evidence>
<dbReference type="PROSITE" id="PS00518">
    <property type="entry name" value="ZF_RING_1"/>
    <property type="match status" value="1"/>
</dbReference>
<comment type="caution">
    <text evidence="13">The sequence shown here is derived from an EMBL/GenBank/DDBJ whole genome shotgun (WGS) entry which is preliminary data.</text>
</comment>
<evidence type="ECO:0000256" key="10">
    <source>
        <dbReference type="SAM" id="MobiDB-lite"/>
    </source>
</evidence>
<keyword evidence="14" id="KW-1185">Reference proteome</keyword>
<dbReference type="Pfam" id="PF06140">
    <property type="entry name" value="Ifi-6-16"/>
    <property type="match status" value="1"/>
</dbReference>
<dbReference type="InterPro" id="IPR038213">
    <property type="entry name" value="IFI6/IFI27-like_sf"/>
</dbReference>
<accession>A0AAV2R0U4</accession>
<dbReference type="SUPFAM" id="SSF57850">
    <property type="entry name" value="RING/U-box"/>
    <property type="match status" value="1"/>
</dbReference>
<evidence type="ECO:0000256" key="8">
    <source>
        <dbReference type="ARBA" id="ARBA00023136"/>
    </source>
</evidence>
<feature type="compositionally biased region" description="Basic and acidic residues" evidence="10">
    <location>
        <begin position="241"/>
        <end position="264"/>
    </location>
</feature>